<accession>A0A166B8G5</accession>
<name>A0A166B8G5_9AGAM</name>
<evidence type="ECO:0000256" key="3">
    <source>
        <dbReference type="ARBA" id="ARBA00022989"/>
    </source>
</evidence>
<comment type="subcellular location">
    <subcellularLocation>
        <location evidence="1">Membrane</location>
        <topology evidence="1">Multi-pass membrane protein</topology>
    </subcellularLocation>
</comment>
<organism evidence="6 7">
    <name type="scientific">Athelia psychrophila</name>
    <dbReference type="NCBI Taxonomy" id="1759441"/>
    <lineage>
        <taxon>Eukaryota</taxon>
        <taxon>Fungi</taxon>
        <taxon>Dikarya</taxon>
        <taxon>Basidiomycota</taxon>
        <taxon>Agaricomycotina</taxon>
        <taxon>Agaricomycetes</taxon>
        <taxon>Agaricomycetidae</taxon>
        <taxon>Atheliales</taxon>
        <taxon>Atheliaceae</taxon>
        <taxon>Athelia</taxon>
    </lineage>
</organism>
<dbReference type="PANTHER" id="PTHR11785">
    <property type="entry name" value="AMINO ACID TRANSPORTER"/>
    <property type="match status" value="1"/>
</dbReference>
<evidence type="ECO:0000256" key="2">
    <source>
        <dbReference type="ARBA" id="ARBA00022692"/>
    </source>
</evidence>
<dbReference type="EMBL" id="KV417648">
    <property type="protein sequence ID" value="KZP12380.1"/>
    <property type="molecule type" value="Genomic_DNA"/>
</dbReference>
<evidence type="ECO:0000256" key="4">
    <source>
        <dbReference type="ARBA" id="ARBA00023136"/>
    </source>
</evidence>
<feature type="transmembrane region" description="Helical" evidence="5">
    <location>
        <begin position="351"/>
        <end position="369"/>
    </location>
</feature>
<reference evidence="6 7" key="1">
    <citation type="journal article" date="2016" name="Mol. Biol. Evol.">
        <title>Comparative Genomics of Early-Diverging Mushroom-Forming Fungi Provides Insights into the Origins of Lignocellulose Decay Capabilities.</title>
        <authorList>
            <person name="Nagy L.G."/>
            <person name="Riley R."/>
            <person name="Tritt A."/>
            <person name="Adam C."/>
            <person name="Daum C."/>
            <person name="Floudas D."/>
            <person name="Sun H."/>
            <person name="Yadav J.S."/>
            <person name="Pangilinan J."/>
            <person name="Larsson K.H."/>
            <person name="Matsuura K."/>
            <person name="Barry K."/>
            <person name="Labutti K."/>
            <person name="Kuo R."/>
            <person name="Ohm R.A."/>
            <person name="Bhattacharya S.S."/>
            <person name="Shirouzu T."/>
            <person name="Yoshinaga Y."/>
            <person name="Martin F.M."/>
            <person name="Grigoriev I.V."/>
            <person name="Hibbett D.S."/>
        </authorList>
    </citation>
    <scope>NUCLEOTIDE SEQUENCE [LARGE SCALE GENOMIC DNA]</scope>
    <source>
        <strain evidence="6 7">CBS 109695</strain>
    </source>
</reference>
<protein>
    <recommendedName>
        <fullName evidence="8">Amino acid permease/ SLC12A domain-containing protein</fullName>
    </recommendedName>
</protein>
<keyword evidence="4 5" id="KW-0472">Membrane</keyword>
<gene>
    <name evidence="6" type="ORF">FIBSPDRAFT_921889</name>
</gene>
<evidence type="ECO:0000256" key="1">
    <source>
        <dbReference type="ARBA" id="ARBA00004141"/>
    </source>
</evidence>
<dbReference type="Proteomes" id="UP000076532">
    <property type="component" value="Unassembled WGS sequence"/>
</dbReference>
<dbReference type="OrthoDB" id="5982228at2759"/>
<feature type="transmembrane region" description="Helical" evidence="5">
    <location>
        <begin position="283"/>
        <end position="302"/>
    </location>
</feature>
<feature type="transmembrane region" description="Helical" evidence="5">
    <location>
        <begin position="111"/>
        <end position="131"/>
    </location>
</feature>
<evidence type="ECO:0000313" key="7">
    <source>
        <dbReference type="Proteomes" id="UP000076532"/>
    </source>
</evidence>
<dbReference type="Gene3D" id="1.20.1740.10">
    <property type="entry name" value="Amino acid/polyamine transporter I"/>
    <property type="match status" value="2"/>
</dbReference>
<feature type="transmembrane region" description="Helical" evidence="5">
    <location>
        <begin position="143"/>
        <end position="163"/>
    </location>
</feature>
<evidence type="ECO:0000256" key="5">
    <source>
        <dbReference type="SAM" id="Phobius"/>
    </source>
</evidence>
<proteinExistence type="predicted"/>
<evidence type="ECO:0008006" key="8">
    <source>
        <dbReference type="Google" id="ProtNLM"/>
    </source>
</evidence>
<dbReference type="InterPro" id="IPR050598">
    <property type="entry name" value="AminoAcid_Transporter"/>
</dbReference>
<sequence length="406" mass="44661">MLNLAQLLGAGIYSVPGSVLSSVGSISSANSAGLSVYVEFASMFPNRSGAEVVYLEMSFPRPRFFVPMVFMLSTVLLLFSAPNAIIFSQTNMQHYFLVICGWEVTSSRQTAAVIGVTTFAVIGVALSTKWSLRIVNLLTSMKVMSSIFMVLTGVAVLCGFTGVPNPYANFHDIFEGSTTNLNSLATAFVKINYSYIGWHNSFNVLGEVRGANPVRTIRRAGHIALACIIRQVARQGLLPYPAFFASTKPFGTPIGPVALKYMMTVFVPLVVLGKDAFNFMVDLSSYPSLIFTCALVIGLVLLRKRGTLQGFARSAYQAGKFFTSLFFLSAVLLLVMPWVPLEKGKGDLCAFYYYLCIVWLPNFWGYTIVEEIEELDDGARTMRLVHQYHAKDTDQEEGCSLLQGEQ</sequence>
<dbReference type="AlphaFoldDB" id="A0A166B8G5"/>
<feature type="transmembrane region" description="Helical" evidence="5">
    <location>
        <begin position="322"/>
        <end position="339"/>
    </location>
</feature>
<dbReference type="PIRSF" id="PIRSF006060">
    <property type="entry name" value="AA_transporter"/>
    <property type="match status" value="1"/>
</dbReference>
<dbReference type="Pfam" id="PF13520">
    <property type="entry name" value="AA_permease_2"/>
    <property type="match status" value="1"/>
</dbReference>
<keyword evidence="3 5" id="KW-1133">Transmembrane helix</keyword>
<dbReference type="GO" id="GO:0016020">
    <property type="term" value="C:membrane"/>
    <property type="evidence" value="ECO:0007669"/>
    <property type="project" value="UniProtKB-SubCell"/>
</dbReference>
<dbReference type="PANTHER" id="PTHR11785:SF353">
    <property type="entry name" value="METHIONINE TRANSPORTER (EUROFUNG)"/>
    <property type="match status" value="1"/>
</dbReference>
<keyword evidence="7" id="KW-1185">Reference proteome</keyword>
<dbReference type="InterPro" id="IPR002293">
    <property type="entry name" value="AA/rel_permease1"/>
</dbReference>
<keyword evidence="2 5" id="KW-0812">Transmembrane</keyword>
<evidence type="ECO:0000313" key="6">
    <source>
        <dbReference type="EMBL" id="KZP12380.1"/>
    </source>
</evidence>
<feature type="transmembrane region" description="Helical" evidence="5">
    <location>
        <begin position="64"/>
        <end position="87"/>
    </location>
</feature>
<dbReference type="GO" id="GO:0015179">
    <property type="term" value="F:L-amino acid transmembrane transporter activity"/>
    <property type="evidence" value="ECO:0007669"/>
    <property type="project" value="TreeGrafter"/>
</dbReference>
<dbReference type="STRING" id="436010.A0A166B8G5"/>